<dbReference type="GO" id="GO:0004252">
    <property type="term" value="F:serine-type endopeptidase activity"/>
    <property type="evidence" value="ECO:0007669"/>
    <property type="project" value="InterPro"/>
</dbReference>
<dbReference type="PANTHER" id="PTHR24260">
    <property type="match status" value="1"/>
</dbReference>
<feature type="signal peptide" evidence="3">
    <location>
        <begin position="1"/>
        <end position="17"/>
    </location>
</feature>
<dbReference type="PROSITE" id="PS50240">
    <property type="entry name" value="TRYPSIN_DOM"/>
    <property type="match status" value="1"/>
</dbReference>
<proteinExistence type="predicted"/>
<keyword evidence="2" id="KW-0720">Serine protease</keyword>
<accession>A0A8B8HL18</accession>
<dbReference type="InterPro" id="IPR001314">
    <property type="entry name" value="Peptidase_S1A"/>
</dbReference>
<dbReference type="GO" id="GO:0006508">
    <property type="term" value="P:proteolysis"/>
    <property type="evidence" value="ECO:0007669"/>
    <property type="project" value="UniProtKB-KW"/>
</dbReference>
<evidence type="ECO:0000256" key="3">
    <source>
        <dbReference type="SAM" id="SignalP"/>
    </source>
</evidence>
<dbReference type="PROSITE" id="PS00134">
    <property type="entry name" value="TRYPSIN_HIS"/>
    <property type="match status" value="1"/>
</dbReference>
<dbReference type="RefSeq" id="XP_026485225.2">
    <property type="nucleotide sequence ID" value="XM_026629440.2"/>
</dbReference>
<dbReference type="PRINTS" id="PR00722">
    <property type="entry name" value="CHYMOTRYPSIN"/>
</dbReference>
<dbReference type="InterPro" id="IPR051333">
    <property type="entry name" value="CLIP_Serine_Protease"/>
</dbReference>
<sequence length="282" mass="30359">MFLICLFLCSFNYFVRTEVVGNGYHEAIGIPAVHKIMGMEGVNRIVGGGPAATITAFPFQAGIVVTLTTKKTSVCGGALISNTRVLSAAHCWWDGESQASQFTTVLGSLLLFSGGTRIVTKDIVTHPNWNVDDLRHDIAMVKISRIEFNNNIRAIPLPAMSDVRQDFSGLTATASGYGKTKDAQNSFPPSTNLHNVNLEILTNDVCQRSFDIPIHASQMCTRGVRGIGTCDGDSGGPLTAIWKNQRTLVGIISFGVGDGCQAGFPSVYTRVTAFLPWIQGNM</sequence>
<gene>
    <name evidence="6" type="primary">LOC113392850</name>
</gene>
<dbReference type="Gene3D" id="2.40.10.10">
    <property type="entry name" value="Trypsin-like serine proteases"/>
    <property type="match status" value="2"/>
</dbReference>
<evidence type="ECO:0000256" key="1">
    <source>
        <dbReference type="ARBA" id="ARBA00023157"/>
    </source>
</evidence>
<dbReference type="Proteomes" id="UP001652626">
    <property type="component" value="Chromosome 14"/>
</dbReference>
<evidence type="ECO:0000259" key="4">
    <source>
        <dbReference type="PROSITE" id="PS50240"/>
    </source>
</evidence>
<evidence type="ECO:0000313" key="6">
    <source>
        <dbReference type="RefSeq" id="XP_026485225.2"/>
    </source>
</evidence>
<protein>
    <submittedName>
        <fullName evidence="6">Collagenase-like</fullName>
    </submittedName>
</protein>
<dbReference type="InterPro" id="IPR043504">
    <property type="entry name" value="Peptidase_S1_PA_chymotrypsin"/>
</dbReference>
<dbReference type="GeneID" id="113392850"/>
<evidence type="ECO:0000313" key="5">
    <source>
        <dbReference type="Proteomes" id="UP001652626"/>
    </source>
</evidence>
<evidence type="ECO:0000256" key="2">
    <source>
        <dbReference type="RuleBase" id="RU363034"/>
    </source>
</evidence>
<dbReference type="Pfam" id="PF00089">
    <property type="entry name" value="Trypsin"/>
    <property type="match status" value="1"/>
</dbReference>
<reference evidence="6" key="1">
    <citation type="submission" date="2025-08" db="UniProtKB">
        <authorList>
            <consortium name="RefSeq"/>
        </authorList>
    </citation>
    <scope>IDENTIFICATION</scope>
    <source>
        <tissue evidence="6">Whole body</tissue>
    </source>
</reference>
<dbReference type="PANTHER" id="PTHR24260:SF134">
    <property type="entry name" value="AT07769P-RELATED"/>
    <property type="match status" value="1"/>
</dbReference>
<feature type="domain" description="Peptidase S1" evidence="4">
    <location>
        <begin position="45"/>
        <end position="282"/>
    </location>
</feature>
<dbReference type="InterPro" id="IPR033116">
    <property type="entry name" value="TRYPSIN_SER"/>
</dbReference>
<dbReference type="GO" id="GO:0090729">
    <property type="term" value="F:toxin activity"/>
    <property type="evidence" value="ECO:0007669"/>
    <property type="project" value="UniProtKB-KW"/>
</dbReference>
<name>A0A8B8HL18_VANTA</name>
<keyword evidence="2" id="KW-0645">Protease</keyword>
<feature type="chain" id="PRO_5047393379" evidence="3">
    <location>
        <begin position="18"/>
        <end position="282"/>
    </location>
</feature>
<dbReference type="InterPro" id="IPR018114">
    <property type="entry name" value="TRYPSIN_HIS"/>
</dbReference>
<keyword evidence="2" id="KW-0378">Hydrolase</keyword>
<dbReference type="AlphaFoldDB" id="A0A8B8HL18"/>
<dbReference type="InterPro" id="IPR009003">
    <property type="entry name" value="Peptidase_S1_PA"/>
</dbReference>
<dbReference type="SMART" id="SM00020">
    <property type="entry name" value="Tryp_SPc"/>
    <property type="match status" value="1"/>
</dbReference>
<dbReference type="OrthoDB" id="5565075at2759"/>
<organism evidence="5 6">
    <name type="scientific">Vanessa tameamea</name>
    <name type="common">Kamehameha butterfly</name>
    <dbReference type="NCBI Taxonomy" id="334116"/>
    <lineage>
        <taxon>Eukaryota</taxon>
        <taxon>Metazoa</taxon>
        <taxon>Ecdysozoa</taxon>
        <taxon>Arthropoda</taxon>
        <taxon>Hexapoda</taxon>
        <taxon>Insecta</taxon>
        <taxon>Pterygota</taxon>
        <taxon>Neoptera</taxon>
        <taxon>Endopterygota</taxon>
        <taxon>Lepidoptera</taxon>
        <taxon>Glossata</taxon>
        <taxon>Ditrysia</taxon>
        <taxon>Papilionoidea</taxon>
        <taxon>Nymphalidae</taxon>
        <taxon>Nymphalinae</taxon>
        <taxon>Vanessa</taxon>
    </lineage>
</organism>
<dbReference type="OMA" id="GCELNWP"/>
<dbReference type="SUPFAM" id="SSF50494">
    <property type="entry name" value="Trypsin-like serine proteases"/>
    <property type="match status" value="1"/>
</dbReference>
<dbReference type="GO" id="GO:0005576">
    <property type="term" value="C:extracellular region"/>
    <property type="evidence" value="ECO:0007669"/>
    <property type="project" value="UniProtKB-SubCell"/>
</dbReference>
<dbReference type="PROSITE" id="PS00135">
    <property type="entry name" value="TRYPSIN_SER"/>
    <property type="match status" value="1"/>
</dbReference>
<dbReference type="InterPro" id="IPR001254">
    <property type="entry name" value="Trypsin_dom"/>
</dbReference>
<dbReference type="CDD" id="cd00190">
    <property type="entry name" value="Tryp_SPc"/>
    <property type="match status" value="1"/>
</dbReference>
<keyword evidence="1" id="KW-1015">Disulfide bond</keyword>
<keyword evidence="3" id="KW-0732">Signal</keyword>
<keyword evidence="5" id="KW-1185">Reference proteome</keyword>